<dbReference type="EMBL" id="KV936061">
    <property type="protein sequence ID" value="PIO29928.1"/>
    <property type="molecule type" value="Genomic_DNA"/>
</dbReference>
<accession>A0A2G9RPV9</accession>
<feature type="region of interest" description="Disordered" evidence="7">
    <location>
        <begin position="522"/>
        <end position="597"/>
    </location>
</feature>
<evidence type="ECO:0000313" key="9">
    <source>
        <dbReference type="EMBL" id="PIO29928.1"/>
    </source>
</evidence>
<dbReference type="Pfam" id="PF23078">
    <property type="entry name" value="HTH_CHD6-9"/>
    <property type="match status" value="1"/>
</dbReference>
<dbReference type="GO" id="GO:0006325">
    <property type="term" value="P:chromatin organization"/>
    <property type="evidence" value="ECO:0007669"/>
    <property type="project" value="UniProtKB-KW"/>
</dbReference>
<feature type="region of interest" description="Disordered" evidence="7">
    <location>
        <begin position="650"/>
        <end position="686"/>
    </location>
</feature>
<evidence type="ECO:0000259" key="8">
    <source>
        <dbReference type="SMART" id="SM00592"/>
    </source>
</evidence>
<evidence type="ECO:0000256" key="1">
    <source>
        <dbReference type="ARBA" id="ARBA00004123"/>
    </source>
</evidence>
<evidence type="ECO:0000256" key="3">
    <source>
        <dbReference type="ARBA" id="ARBA00022853"/>
    </source>
</evidence>
<reference evidence="10" key="1">
    <citation type="journal article" date="2017" name="Nat. Commun.">
        <title>The North American bullfrog draft genome provides insight into hormonal regulation of long noncoding RNA.</title>
        <authorList>
            <person name="Hammond S.A."/>
            <person name="Warren R.L."/>
            <person name="Vandervalk B.P."/>
            <person name="Kucuk E."/>
            <person name="Khan H."/>
            <person name="Gibb E.A."/>
            <person name="Pandoh P."/>
            <person name="Kirk H."/>
            <person name="Zhao Y."/>
            <person name="Jones M."/>
            <person name="Mungall A.J."/>
            <person name="Coope R."/>
            <person name="Pleasance S."/>
            <person name="Moore R.A."/>
            <person name="Holt R.A."/>
            <person name="Round J.M."/>
            <person name="Ohora S."/>
            <person name="Walle B.V."/>
            <person name="Veldhoen N."/>
            <person name="Helbing C.C."/>
            <person name="Birol I."/>
        </authorList>
    </citation>
    <scope>NUCLEOTIDE SEQUENCE [LARGE SCALE GENOMIC DNA]</scope>
</reference>
<feature type="compositionally biased region" description="Polar residues" evidence="7">
    <location>
        <begin position="522"/>
        <end position="533"/>
    </location>
</feature>
<dbReference type="PANTHER" id="PTHR46850:SF1">
    <property type="entry name" value="CHROMODOMAIN-HELICASE-DNA-BINDING PROTEIN 9"/>
    <property type="match status" value="1"/>
</dbReference>
<evidence type="ECO:0000256" key="2">
    <source>
        <dbReference type="ARBA" id="ARBA00007025"/>
    </source>
</evidence>
<dbReference type="AlphaFoldDB" id="A0A2G9RPV9"/>
<name>A0A2G9RPV9_AQUCT</name>
<evidence type="ECO:0000256" key="6">
    <source>
        <dbReference type="ARBA" id="ARBA00023242"/>
    </source>
</evidence>
<evidence type="ECO:0000256" key="4">
    <source>
        <dbReference type="ARBA" id="ARBA00023015"/>
    </source>
</evidence>
<feature type="compositionally biased region" description="Low complexity" evidence="7">
    <location>
        <begin position="661"/>
        <end position="673"/>
    </location>
</feature>
<keyword evidence="5" id="KW-0804">Transcription</keyword>
<keyword evidence="4" id="KW-0805">Transcription regulation</keyword>
<keyword evidence="3" id="KW-0156">Chromatin regulator</keyword>
<gene>
    <name evidence="9" type="ORF">AB205_0057460</name>
</gene>
<dbReference type="InterPro" id="IPR006576">
    <property type="entry name" value="BRK_domain"/>
</dbReference>
<dbReference type="InterPro" id="IPR051493">
    <property type="entry name" value="CHD"/>
</dbReference>
<dbReference type="SUPFAM" id="SSF160481">
    <property type="entry name" value="BRK domain-like"/>
    <property type="match status" value="1"/>
</dbReference>
<organism evidence="9 10">
    <name type="scientific">Aquarana catesbeiana</name>
    <name type="common">American bullfrog</name>
    <name type="synonym">Rana catesbeiana</name>
    <dbReference type="NCBI Taxonomy" id="8400"/>
    <lineage>
        <taxon>Eukaryota</taxon>
        <taxon>Metazoa</taxon>
        <taxon>Chordata</taxon>
        <taxon>Craniata</taxon>
        <taxon>Vertebrata</taxon>
        <taxon>Euteleostomi</taxon>
        <taxon>Amphibia</taxon>
        <taxon>Batrachia</taxon>
        <taxon>Anura</taxon>
        <taxon>Neobatrachia</taxon>
        <taxon>Ranoidea</taxon>
        <taxon>Ranidae</taxon>
        <taxon>Aquarana</taxon>
    </lineage>
</organism>
<comment type="similarity">
    <text evidence="2">Belongs to the SNF2/RAD54 helicase family.</text>
</comment>
<dbReference type="PANTHER" id="PTHR46850">
    <property type="entry name" value="CHROMODOMAIN-HELICASE-DNA-BINDING PROTEIN 9"/>
    <property type="match status" value="1"/>
</dbReference>
<dbReference type="InterPro" id="IPR037259">
    <property type="entry name" value="BRK_sf"/>
</dbReference>
<protein>
    <recommendedName>
        <fullName evidence="8">BRK domain-containing protein</fullName>
    </recommendedName>
</protein>
<evidence type="ECO:0000313" key="10">
    <source>
        <dbReference type="Proteomes" id="UP000228934"/>
    </source>
</evidence>
<keyword evidence="10" id="KW-1185">Reference proteome</keyword>
<dbReference type="GO" id="GO:0005634">
    <property type="term" value="C:nucleus"/>
    <property type="evidence" value="ECO:0007669"/>
    <property type="project" value="UniProtKB-SubCell"/>
</dbReference>
<evidence type="ECO:0000256" key="5">
    <source>
        <dbReference type="ARBA" id="ARBA00023163"/>
    </source>
</evidence>
<dbReference type="Gene3D" id="1.10.10.60">
    <property type="entry name" value="Homeodomain-like"/>
    <property type="match status" value="1"/>
</dbReference>
<dbReference type="SMART" id="SM00592">
    <property type="entry name" value="BRK"/>
    <property type="match status" value="1"/>
</dbReference>
<keyword evidence="6" id="KW-0539">Nucleus</keyword>
<dbReference type="Gene3D" id="3.40.5.120">
    <property type="match status" value="1"/>
</dbReference>
<proteinExistence type="inferred from homology"/>
<dbReference type="InterPro" id="IPR056342">
    <property type="entry name" value="HTH_CHD6-9"/>
</dbReference>
<feature type="domain" description="BRK" evidence="8">
    <location>
        <begin position="740"/>
        <end position="784"/>
    </location>
</feature>
<dbReference type="Pfam" id="PF07533">
    <property type="entry name" value="BRK"/>
    <property type="match status" value="1"/>
</dbReference>
<dbReference type="OrthoDB" id="5857104at2759"/>
<feature type="compositionally biased region" description="Low complexity" evidence="7">
    <location>
        <begin position="548"/>
        <end position="584"/>
    </location>
</feature>
<evidence type="ECO:0000256" key="7">
    <source>
        <dbReference type="SAM" id="MobiDB-lite"/>
    </source>
</evidence>
<sequence>MTERDVEKICRAILVYCLLHYRGDENIKSFIWDLISPAENGKTKQLQNHSGLSIPVPRGRKGKKVKSQSSFDIHKAEWIRKYNPDTLFQDEGYKKHLKHQCNKVLLRVRMLYYLRQEVFGSHAIKVLGGVDAKEINLWVPQIDQADLPALWWDREADKSLLIGVFKHGYEKYNTMRADPCLCFLEKVGGPDEQAIAAEHHAQDFVELPEGGDFDRDVEDPEYKPLHVQKDAEEEMDPLMMDEEISVVDGEEGRLRKYDVTESIAVTAILFSRVLNTKSQKRVATPVPSGMLWPPGSALTARLRRLITAYQRSYKREQLKIEAAERGDKRKKRCEAAFKLKEIALREKQQRWTRREACDFFRVLSSFGVEYDPDTQLYDWQRFRSLARLDKKTDESLLKYFHGFVAMCRQVCRLPPVAGDESPDPSLFIEPISEERASRALFRLDLLRRVREQVLCHPLLPARLSLCRPDPELPEWWESGRHDKELLEGAAQYGLSRTDLTLMPDPSFSFLRCRLNYLQSRGMANTSRPSTPSTVHPLPTTELQPPHIISISSSVSSSPAPRRSSCSSASSSSNSDDSSDESNGSKTANLNGLPHSRLLDEENRLSLTDSPADLKSEGSAQAVLENPHSADWPKDRVLLCRIEQVCNGVLTGKWGPPRRISDPPSDSPDSMSPTPEERSPTTYTHIRPAPDQKEFTVQIKSEEGLKIKFQKHKLLGNGAVDSVQHVHKKKSKKKLVQMELDMDARIPVVNQRDGTVLLGEEAPKRCQLHEWLHRHPDFIVDPRFLAVRKRLKLCLH</sequence>
<dbReference type="Proteomes" id="UP000228934">
    <property type="component" value="Unassembled WGS sequence"/>
</dbReference>
<comment type="subcellular location">
    <subcellularLocation>
        <location evidence="1">Nucleus</location>
    </subcellularLocation>
</comment>